<sequence length="178" mass="20628">MEPATYSGNPSVNYLDANISSPNKQPDICQEKLHEEHEQKEQEKLLRNDNVVTIGNIGNISKQLQQQEDSTLCAEEKNCMKNTLWRRIGPSVGCVGKGNNLVSPKTLKCSVYQKKDIDSEKNPKINSSYINRIVHKRRKLRQIRRVDNNSFLNHIRRLPRQNTTDPYEVQFFHGSNFY</sequence>
<dbReference type="VEuPathDB" id="FungiDB:RhiirFUN_022496"/>
<dbReference type="Proteomes" id="UP000234323">
    <property type="component" value="Unassembled WGS sequence"/>
</dbReference>
<dbReference type="OrthoDB" id="2327419at2759"/>
<evidence type="ECO:0000313" key="3">
    <source>
        <dbReference type="Proteomes" id="UP000234323"/>
    </source>
</evidence>
<keyword evidence="3" id="KW-1185">Reference proteome</keyword>
<feature type="region of interest" description="Disordered" evidence="1">
    <location>
        <begin position="1"/>
        <end position="26"/>
    </location>
</feature>
<evidence type="ECO:0000256" key="1">
    <source>
        <dbReference type="SAM" id="MobiDB-lite"/>
    </source>
</evidence>
<evidence type="ECO:0000313" key="2">
    <source>
        <dbReference type="EMBL" id="PKY39844.1"/>
    </source>
</evidence>
<dbReference type="VEuPathDB" id="FungiDB:RhiirA1_414588"/>
<gene>
    <name evidence="2" type="ORF">RhiirA4_440313</name>
</gene>
<name>A0A2I1FZP0_9GLOM</name>
<protein>
    <submittedName>
        <fullName evidence="2">Uncharacterized protein</fullName>
    </submittedName>
</protein>
<dbReference type="EMBL" id="LLXI01000079">
    <property type="protein sequence ID" value="PKY39844.1"/>
    <property type="molecule type" value="Genomic_DNA"/>
</dbReference>
<comment type="caution">
    <text evidence="2">The sequence shown here is derived from an EMBL/GenBank/DDBJ whole genome shotgun (WGS) entry which is preliminary data.</text>
</comment>
<accession>A0A2I1FZP0</accession>
<dbReference type="VEuPathDB" id="FungiDB:FUN_017161"/>
<feature type="compositionally biased region" description="Polar residues" evidence="1">
    <location>
        <begin position="1"/>
        <end position="24"/>
    </location>
</feature>
<proteinExistence type="predicted"/>
<organism evidence="2 3">
    <name type="scientific">Rhizophagus irregularis</name>
    <dbReference type="NCBI Taxonomy" id="588596"/>
    <lineage>
        <taxon>Eukaryota</taxon>
        <taxon>Fungi</taxon>
        <taxon>Fungi incertae sedis</taxon>
        <taxon>Mucoromycota</taxon>
        <taxon>Glomeromycotina</taxon>
        <taxon>Glomeromycetes</taxon>
        <taxon>Glomerales</taxon>
        <taxon>Glomeraceae</taxon>
        <taxon>Rhizophagus</taxon>
    </lineage>
</organism>
<reference evidence="2 3" key="1">
    <citation type="submission" date="2015-10" db="EMBL/GenBank/DDBJ databases">
        <title>Genome analyses suggest a sexual origin of heterokaryosis in a supposedly ancient asexual fungus.</title>
        <authorList>
            <person name="Ropars J."/>
            <person name="Sedzielewska K."/>
            <person name="Noel J."/>
            <person name="Charron P."/>
            <person name="Farinelli L."/>
            <person name="Marton T."/>
            <person name="Kruger M."/>
            <person name="Pelin A."/>
            <person name="Brachmann A."/>
            <person name="Corradi N."/>
        </authorList>
    </citation>
    <scope>NUCLEOTIDE SEQUENCE [LARGE SCALE GENOMIC DNA]</scope>
    <source>
        <strain evidence="2 3">A4</strain>
    </source>
</reference>
<dbReference type="AlphaFoldDB" id="A0A2I1FZP0"/>